<protein>
    <submittedName>
        <fullName evidence="2">Uncharacterized protein</fullName>
    </submittedName>
</protein>
<evidence type="ECO:0000256" key="1">
    <source>
        <dbReference type="SAM" id="Phobius"/>
    </source>
</evidence>
<dbReference type="AlphaFoldDB" id="A0A506Y2F9"/>
<keyword evidence="1" id="KW-0472">Membrane</keyword>
<reference evidence="2 3" key="1">
    <citation type="submission" date="2019-06" db="EMBL/GenBank/DDBJ databases">
        <authorList>
            <person name="Li F."/>
        </authorList>
    </citation>
    <scope>NUCLEOTIDE SEQUENCE [LARGE SCALE GENOMIC DNA]</scope>
    <source>
        <strain evidence="2 3">10F1D-1</strain>
    </source>
</reference>
<organism evidence="2 3">
    <name type="scientific">Schumannella soli</name>
    <dbReference type="NCBI Taxonomy" id="2590779"/>
    <lineage>
        <taxon>Bacteria</taxon>
        <taxon>Bacillati</taxon>
        <taxon>Actinomycetota</taxon>
        <taxon>Actinomycetes</taxon>
        <taxon>Micrococcales</taxon>
        <taxon>Microbacteriaceae</taxon>
        <taxon>Schumannella</taxon>
    </lineage>
</organism>
<evidence type="ECO:0000313" key="2">
    <source>
        <dbReference type="EMBL" id="TPW76093.1"/>
    </source>
</evidence>
<keyword evidence="1" id="KW-0812">Transmembrane</keyword>
<evidence type="ECO:0000313" key="3">
    <source>
        <dbReference type="Proteomes" id="UP000316252"/>
    </source>
</evidence>
<keyword evidence="3" id="KW-1185">Reference proteome</keyword>
<accession>A0A506Y2F9</accession>
<dbReference type="Proteomes" id="UP000316252">
    <property type="component" value="Unassembled WGS sequence"/>
</dbReference>
<comment type="caution">
    <text evidence="2">The sequence shown here is derived from an EMBL/GenBank/DDBJ whole genome shotgun (WGS) entry which is preliminary data.</text>
</comment>
<dbReference type="RefSeq" id="WP_141163450.1">
    <property type="nucleotide sequence ID" value="NZ_VHQG01000002.1"/>
</dbReference>
<name>A0A506Y2F9_9MICO</name>
<dbReference type="EMBL" id="VHQG01000002">
    <property type="protein sequence ID" value="TPW76093.1"/>
    <property type="molecule type" value="Genomic_DNA"/>
</dbReference>
<feature type="transmembrane region" description="Helical" evidence="1">
    <location>
        <begin position="55"/>
        <end position="77"/>
    </location>
</feature>
<proteinExistence type="predicted"/>
<sequence>MSQLTPDPHDPVLVVAGDIQVSSQWIFTPSGTVPLRGANIVATDYSRVEQRIPTWAIVVAIVGFFVITLFSLLFLLVKEQRVVGYVQITVQAPGFAHVCDVPVTHPGTGADLHGRVMYARQLAAALG</sequence>
<gene>
    <name evidence="2" type="ORF">FJ657_09750</name>
</gene>
<keyword evidence="1" id="KW-1133">Transmembrane helix</keyword>
<dbReference type="OrthoDB" id="5111891at2"/>